<dbReference type="EMBL" id="JACGWT010000004">
    <property type="protein sequence ID" value="MBA8794955.1"/>
    <property type="molecule type" value="Genomic_DNA"/>
</dbReference>
<accession>A0A7W3P6I6</accession>
<evidence type="ECO:0000259" key="2">
    <source>
        <dbReference type="Pfam" id="PF13460"/>
    </source>
</evidence>
<dbReference type="SUPFAM" id="SSF51735">
    <property type="entry name" value="NAD(P)-binding Rossmann-fold domains"/>
    <property type="match status" value="1"/>
</dbReference>
<reference evidence="3 4" key="1">
    <citation type="submission" date="2020-07" db="EMBL/GenBank/DDBJ databases">
        <title>Sequencing the genomes of 1000 actinobacteria strains.</title>
        <authorList>
            <person name="Klenk H.-P."/>
        </authorList>
    </citation>
    <scope>NUCLEOTIDE SEQUENCE [LARGE SCALE GENOMIC DNA]</scope>
    <source>
        <strain evidence="3 4">DSM 100723</strain>
    </source>
</reference>
<feature type="domain" description="NAD(P)-binding" evidence="2">
    <location>
        <begin position="9"/>
        <end position="141"/>
    </location>
</feature>
<proteinExistence type="predicted"/>
<dbReference type="Pfam" id="PF13460">
    <property type="entry name" value="NAD_binding_10"/>
    <property type="match status" value="1"/>
</dbReference>
<protein>
    <submittedName>
        <fullName evidence="3">Uncharacterized protein YbjT (DUF2867 family)</fullName>
    </submittedName>
</protein>
<evidence type="ECO:0000256" key="1">
    <source>
        <dbReference type="SAM" id="MobiDB-lite"/>
    </source>
</evidence>
<dbReference type="RefSeq" id="WP_182560580.1">
    <property type="nucleotide sequence ID" value="NZ_JACGWT010000004.1"/>
</dbReference>
<dbReference type="InterPro" id="IPR036291">
    <property type="entry name" value="NAD(P)-bd_dom_sf"/>
</dbReference>
<keyword evidence="4" id="KW-1185">Reference proteome</keyword>
<dbReference type="AlphaFoldDB" id="A0A7W3P6I6"/>
<comment type="caution">
    <text evidence="3">The sequence shown here is derived from an EMBL/GenBank/DDBJ whole genome shotgun (WGS) entry which is preliminary data.</text>
</comment>
<evidence type="ECO:0000313" key="3">
    <source>
        <dbReference type="EMBL" id="MBA8794955.1"/>
    </source>
</evidence>
<dbReference type="PANTHER" id="PTHR12126">
    <property type="entry name" value="NADH-UBIQUINONE OXIDOREDUCTASE 39 KDA SUBUNIT-RELATED"/>
    <property type="match status" value="1"/>
</dbReference>
<dbReference type="InterPro" id="IPR016040">
    <property type="entry name" value="NAD(P)-bd_dom"/>
</dbReference>
<organism evidence="3 4">
    <name type="scientific">Microlunatus kandeliicorticis</name>
    <dbReference type="NCBI Taxonomy" id="1759536"/>
    <lineage>
        <taxon>Bacteria</taxon>
        <taxon>Bacillati</taxon>
        <taxon>Actinomycetota</taxon>
        <taxon>Actinomycetes</taxon>
        <taxon>Propionibacteriales</taxon>
        <taxon>Propionibacteriaceae</taxon>
        <taxon>Microlunatus</taxon>
    </lineage>
</organism>
<evidence type="ECO:0000313" key="4">
    <source>
        <dbReference type="Proteomes" id="UP000523079"/>
    </source>
</evidence>
<dbReference type="PANTHER" id="PTHR12126:SF11">
    <property type="entry name" value="NADH DEHYDROGENASE [UBIQUINONE] 1 ALPHA SUBCOMPLEX SUBUNIT 9, MITOCHONDRIAL"/>
    <property type="match status" value="1"/>
</dbReference>
<dbReference type="Gene3D" id="3.40.50.720">
    <property type="entry name" value="NAD(P)-binding Rossmann-like Domain"/>
    <property type="match status" value="1"/>
</dbReference>
<gene>
    <name evidence="3" type="ORF">FHX74_002583</name>
</gene>
<dbReference type="GO" id="GO:0044877">
    <property type="term" value="F:protein-containing complex binding"/>
    <property type="evidence" value="ECO:0007669"/>
    <property type="project" value="TreeGrafter"/>
</dbReference>
<name>A0A7W3P6I6_9ACTN</name>
<dbReference type="Proteomes" id="UP000523079">
    <property type="component" value="Unassembled WGS sequence"/>
</dbReference>
<feature type="region of interest" description="Disordered" evidence="1">
    <location>
        <begin position="296"/>
        <end position="324"/>
    </location>
</feature>
<feature type="compositionally biased region" description="Basic and acidic residues" evidence="1">
    <location>
        <begin position="300"/>
        <end position="309"/>
    </location>
</feature>
<sequence length="324" mass="34148">MNGTVLVTGATGFIGSRLCPALEQAGWTVRAMTRHPEDYAGAGEPVAGDVSDPDSLVGALRGVRAAYYLVHSLSSSDFVEKDAAAARAFGRAAAEAGVEQIVYMGGLGSDDDDLSDHLRSRREVEGLLAEGGVPVTVLRAAIVVGHGGISWEITRQLVKHLPVMIAPIWVTTRSQPIALPDVIRYLVGVLGHPDAVGRVFEIGGPEVLSYSDMLRRAGKVQNGRDVPILTVPLFTPNLSSHWLALITDVDVATGRNLIDSMSNEVVVHDDSIRAVVPGQPIGYDEAVRLALAERAAAGADDGRPGDRGRARSAQQTGAPGTRAE</sequence>
<dbReference type="InterPro" id="IPR051207">
    <property type="entry name" value="ComplexI_NDUFA9_subunit"/>
</dbReference>